<dbReference type="OrthoDB" id="68020at2759"/>
<evidence type="ECO:0000259" key="7">
    <source>
        <dbReference type="Pfam" id="PF04182"/>
    </source>
</evidence>
<organism evidence="9 10">
    <name type="scientific">Phyllotreta striolata</name>
    <name type="common">Striped flea beetle</name>
    <name type="synonym">Crioceris striolata</name>
    <dbReference type="NCBI Taxonomy" id="444603"/>
    <lineage>
        <taxon>Eukaryota</taxon>
        <taxon>Metazoa</taxon>
        <taxon>Ecdysozoa</taxon>
        <taxon>Arthropoda</taxon>
        <taxon>Hexapoda</taxon>
        <taxon>Insecta</taxon>
        <taxon>Pterygota</taxon>
        <taxon>Neoptera</taxon>
        <taxon>Endopterygota</taxon>
        <taxon>Coleoptera</taxon>
        <taxon>Polyphaga</taxon>
        <taxon>Cucujiformia</taxon>
        <taxon>Chrysomeloidea</taxon>
        <taxon>Chrysomelidae</taxon>
        <taxon>Galerucinae</taxon>
        <taxon>Alticini</taxon>
        <taxon>Phyllotreta</taxon>
    </lineage>
</organism>
<name>A0A9N9XR45_PHYSR</name>
<feature type="region of interest" description="Disordered" evidence="6">
    <location>
        <begin position="1264"/>
        <end position="1305"/>
    </location>
</feature>
<dbReference type="GO" id="GO:0003677">
    <property type="term" value="F:DNA binding"/>
    <property type="evidence" value="ECO:0007669"/>
    <property type="project" value="UniProtKB-KW"/>
</dbReference>
<gene>
    <name evidence="9" type="ORF">PHYEVI_LOCUS8099</name>
</gene>
<keyword evidence="10" id="KW-1185">Reference proteome</keyword>
<reference evidence="9" key="1">
    <citation type="submission" date="2022-01" db="EMBL/GenBank/DDBJ databases">
        <authorList>
            <person name="King R."/>
        </authorList>
    </citation>
    <scope>NUCLEOTIDE SEQUENCE</scope>
</reference>
<keyword evidence="5" id="KW-0539">Nucleus</keyword>
<dbReference type="GO" id="GO:0042791">
    <property type="term" value="P:5S class rRNA transcription by RNA polymerase III"/>
    <property type="evidence" value="ECO:0007669"/>
    <property type="project" value="TreeGrafter"/>
</dbReference>
<dbReference type="InterPro" id="IPR007309">
    <property type="entry name" value="TFIIIC_Bblock-bd"/>
</dbReference>
<evidence type="ECO:0008006" key="11">
    <source>
        <dbReference type="Google" id="ProtNLM"/>
    </source>
</evidence>
<keyword evidence="4" id="KW-0804">Transcription</keyword>
<dbReference type="GO" id="GO:0000127">
    <property type="term" value="C:transcription factor TFIIIC complex"/>
    <property type="evidence" value="ECO:0007669"/>
    <property type="project" value="InterPro"/>
</dbReference>
<feature type="region of interest" description="Disordered" evidence="6">
    <location>
        <begin position="1"/>
        <end position="34"/>
    </location>
</feature>
<dbReference type="Pfam" id="PF24101">
    <property type="entry name" value="WHD_GTF3C1"/>
    <property type="match status" value="1"/>
</dbReference>
<evidence type="ECO:0000313" key="9">
    <source>
        <dbReference type="EMBL" id="CAG9861769.1"/>
    </source>
</evidence>
<accession>A0A9N9XR45</accession>
<dbReference type="InterPro" id="IPR056467">
    <property type="entry name" value="eWH_GTF3C1"/>
</dbReference>
<dbReference type="SUPFAM" id="SSF46785">
    <property type="entry name" value="Winged helix' DNA-binding domain"/>
    <property type="match status" value="1"/>
</dbReference>
<dbReference type="Proteomes" id="UP001153712">
    <property type="component" value="Chromosome 4"/>
</dbReference>
<dbReference type="PANTHER" id="PTHR15180:SF1">
    <property type="entry name" value="GENERAL TRANSCRIPTION FACTOR 3C POLYPEPTIDE 1"/>
    <property type="match status" value="1"/>
</dbReference>
<dbReference type="PANTHER" id="PTHR15180">
    <property type="entry name" value="GENERAL TRANSCRIPTION FACTOR 3C POLYPEPTIDE 1"/>
    <property type="match status" value="1"/>
</dbReference>
<keyword evidence="2" id="KW-0597">Phosphoprotein</keyword>
<evidence type="ECO:0000256" key="4">
    <source>
        <dbReference type="ARBA" id="ARBA00023163"/>
    </source>
</evidence>
<dbReference type="InterPro" id="IPR036390">
    <property type="entry name" value="WH_DNA-bd_sf"/>
</dbReference>
<sequence length="2109" mass="243080">MGKRLQPQFSDINQRIIKRPKKDKTKPEERASAIKRKSSTILEEPKEKQFINKRAEPPEYSCKTGNVLVRKLQNSTDALLSLEDDLTNDLLFSDELKNSYLKFISTDFYYHILDEISLEGLDGITIEAFWKRLSIALEGNLIINHNIKNFIWQHIITCNSHLQIYELPEPRSKLEIYNRFDYINTDIGVVLELAYKLPDIYPVKLVSNPVVLGSCSTFDERIDITNKVTKSTLTDAENRYGLKLAIVADQNLRTLALCGDQIDPLISFLNAEFCLLERVGRSRKLGELTQGHTSIGSAFDMDAKTVFHYKKQLTARRLVSHQNFYIKSPVYDQNKAGSLLHLQRFYVNVQTYQSYLVGEIINFLKKQPGFRIESHVVREMYSEMYANFGKIMKHADFRKCVTVKVYPYKLLHPEASLGECLTKGKSERFVSCFQLIDPYINVAAFCRNDDKDKEHSDDDDDKEDEELSGQMIYNMDSLRNCYYQIYLSGDKGCIAKDVRNSTGFDDNTVRLNLRKLNEKGIVKLVKFDTGTVRRYRYTTSCAVKPDESFNDTTPKTTAKEKILEKQRMALVKASKRPREEQIEPIVQANILRTDTPSISSCKFLVTNFETTIKTEAINPSINSELILTKRPALNLTFFALTNPSFDINTIINNINAAAKKYPVTSNIGDHYVTNQSKKSMKTIALLLRAHLDEIRITEGLTETESDPIEAPLPDLRQPLEPHATRANKAKLDYMGERPVVESRERQENITKEIVSSTKPLQYRYNKVYERIDNTLTERVLHRIQIILNLVNEMEVIEEASKLNKLIFDAETEEGYDKRIDRKSMYRLMKRLVDEGYIKVFKISLYNESINKTTVFICHPKVDHRDERISNACQKIQWKCFTSCAEKSTKPHVPAVQKNLQKMMGKSPFSQADVLNSIKEMNSLNKTIAKDLNKKINKNIGLTYGFKQKFTRIRIMHEFLFYLIYDYTGTQNPLALDDVNRLFESHHIELTNKDLSDLPPIYSDEIGWKMFVPPLPKHTGWPTGWALLCDIIPRFPLSVFLKLYNCSFEDDELLGLLNHPVKRFYLVKDLPEAQRRVLFYKRKYSCWMYEVLSHLVFCGLAQFGPHKYKEKEQTFFYLNRRASIKDTKGSAPGYNQIECKEYPTVPFYFNKSADLEQYWQTLHYICLNTKLNLRKPGNVVTLSYLNTKTEIIESTAPRTAEEALKLDTGVIPGDGKGAGGLDSSLWSHLIKNWFWRARNRCPTSTTNFNIGLKNEVFKQVRPKSMSFDDSSTNTGAKFFIPPKPKASRRKTAPPVEKKRPKRRPKSYTRVIVPKKTSKKAKREYNDELDKVILKKMESRRVRWTKPEEEPAMLCKIGDIIMNGRRKYSKQIVPYTTVRDVLHRTCPSSKYKTSRAIQRYWRARKRFYLGLENKVVNLFKLKPISDTFTPLLEKIGSPIGNKQSFRLTDEQTAAAYVILMSYIVRNKRRIFDALEGNLFNHDHLSDENLHRTERESVAIDPKTKKYSDPNSEYDVKKEIVKSIIHSSLSSKETIDHSKHLFKIYKNYPDALIREAVNELRELNLLCFRSKLKVGKIWDVPFSISQYYAYFQFGTFNATTASEAYRAFADVARRREQRVESSQLAVQKKRYGQLLGLNEFFTIEARTKLVFYVPPSTVALNPEMEDREELVQELARRYRSKLAALQEDFDLDSDGVRVDDGDDREVSECLVKGESVVDGGNSETIDRLKTWVSDCIVAKSERRSPSPEFPARNSSPDFLETKEVAKAIDGAVHKPWARIPTIEEIKEGMLKANIDDENRSIPHITELSDLLSKNIADSKMDAERLVRLKGHFINEFVSLEKIIVDDYDGLQTNEIVRRVECPDRNRSLWSKIERDVIVDGFIAEKCYEESVRGSGGGDEDVELATNIIEFAAGKESIGATARELQEAFSQRVIHSSLVRLVKVLIEVGVLYQTGVVNLAFVHYKFHQAWVVEKECVPSGTGEEITKQARSVRMKLRPWVRVDGVLDKAILKSWLSNIMSYVLNYPNVSFGTICGKYFFIKPVDLFYIVQVLEELGCVELFVYDKVEEDLFAEWSIPKKRNATFLDCLEDIIIQPSNVSLILLGSFFSKDSTL</sequence>
<dbReference type="EMBL" id="OU900097">
    <property type="protein sequence ID" value="CAG9861769.1"/>
    <property type="molecule type" value="Genomic_DNA"/>
</dbReference>
<evidence type="ECO:0000256" key="1">
    <source>
        <dbReference type="ARBA" id="ARBA00004123"/>
    </source>
</evidence>
<keyword evidence="3" id="KW-0238">DNA-binding</keyword>
<comment type="subcellular location">
    <subcellularLocation>
        <location evidence="1">Nucleus</location>
    </subcellularLocation>
</comment>
<evidence type="ECO:0000259" key="8">
    <source>
        <dbReference type="Pfam" id="PF24101"/>
    </source>
</evidence>
<dbReference type="InterPro" id="IPR044210">
    <property type="entry name" value="Tfc3-like"/>
</dbReference>
<evidence type="ECO:0000313" key="10">
    <source>
        <dbReference type="Proteomes" id="UP001153712"/>
    </source>
</evidence>
<feature type="domain" description="GTF3C1 extended winged-helix" evidence="8">
    <location>
        <begin position="775"/>
        <end position="876"/>
    </location>
</feature>
<evidence type="ECO:0000256" key="3">
    <source>
        <dbReference type="ARBA" id="ARBA00023125"/>
    </source>
</evidence>
<evidence type="ECO:0000256" key="2">
    <source>
        <dbReference type="ARBA" id="ARBA00022553"/>
    </source>
</evidence>
<dbReference type="GO" id="GO:0006384">
    <property type="term" value="P:transcription initiation at RNA polymerase III promoter"/>
    <property type="evidence" value="ECO:0007669"/>
    <property type="project" value="InterPro"/>
</dbReference>
<dbReference type="CDD" id="cd16169">
    <property type="entry name" value="Tau138_eWH"/>
    <property type="match status" value="1"/>
</dbReference>
<proteinExistence type="predicted"/>
<dbReference type="InterPro" id="IPR035625">
    <property type="entry name" value="Tfc3-like_eWH"/>
</dbReference>
<dbReference type="GO" id="GO:0005634">
    <property type="term" value="C:nucleus"/>
    <property type="evidence" value="ECO:0007669"/>
    <property type="project" value="UniProtKB-SubCell"/>
</dbReference>
<evidence type="ECO:0000256" key="5">
    <source>
        <dbReference type="ARBA" id="ARBA00023242"/>
    </source>
</evidence>
<protein>
    <recommendedName>
        <fullName evidence="11">B-block binding subunit of TFIIIC domain-containing protein</fullName>
    </recommendedName>
</protein>
<feature type="domain" description="B-block binding subunit of TFIIIC" evidence="7">
    <location>
        <begin position="270"/>
        <end position="347"/>
    </location>
</feature>
<dbReference type="Pfam" id="PF04182">
    <property type="entry name" value="B-block_TFIIIC"/>
    <property type="match status" value="1"/>
</dbReference>
<evidence type="ECO:0000256" key="6">
    <source>
        <dbReference type="SAM" id="MobiDB-lite"/>
    </source>
</evidence>